<dbReference type="GO" id="GO:0016740">
    <property type="term" value="F:transferase activity"/>
    <property type="evidence" value="ECO:0007669"/>
    <property type="project" value="UniProtKB-KW"/>
</dbReference>
<dbReference type="PANTHER" id="PTHR43968">
    <property type="match status" value="1"/>
</dbReference>
<sequence length="214" mass="23658">MVTLCGFPLSNYYNKVKMVLLEKGVPFQEERVGTGKTDEASLSASPLGKVPFIRTEHGPLCESQVIVDYLEAAYPKPSLMPADPWAQAKMRELITFIELHLELAVRQLYAQAFFGGTVSQETQQRVRQLLDKNIPGFKRLAKFSPYVAGDTFTLADCAAFVSLPLVAMATKNIYGEDLLGAAGIDWKSYTQKIGERPSAQKVTADREADPLLPK</sequence>
<dbReference type="OrthoDB" id="9782992at2"/>
<accession>A0A1L9B884</accession>
<dbReference type="SFLD" id="SFLDS00019">
    <property type="entry name" value="Glutathione_Transferase_(cytos"/>
    <property type="match status" value="1"/>
</dbReference>
<dbReference type="EMBL" id="MPIN01000006">
    <property type="protein sequence ID" value="OJH38452.1"/>
    <property type="molecule type" value="Genomic_DNA"/>
</dbReference>
<comment type="caution">
    <text evidence="3">The sequence shown here is derived from an EMBL/GenBank/DDBJ whole genome shotgun (WGS) entry which is preliminary data.</text>
</comment>
<protein>
    <submittedName>
        <fullName evidence="3">Glutathione S-transferase</fullName>
    </submittedName>
</protein>
<keyword evidence="4" id="KW-1185">Reference proteome</keyword>
<organism evidence="3 4">
    <name type="scientific">Cystobacter ferrugineus</name>
    <dbReference type="NCBI Taxonomy" id="83449"/>
    <lineage>
        <taxon>Bacteria</taxon>
        <taxon>Pseudomonadati</taxon>
        <taxon>Myxococcota</taxon>
        <taxon>Myxococcia</taxon>
        <taxon>Myxococcales</taxon>
        <taxon>Cystobacterineae</taxon>
        <taxon>Archangiaceae</taxon>
        <taxon>Cystobacter</taxon>
    </lineage>
</organism>
<name>A0A1L9B884_9BACT</name>
<dbReference type="Pfam" id="PF13417">
    <property type="entry name" value="GST_N_3"/>
    <property type="match status" value="1"/>
</dbReference>
<dbReference type="SUPFAM" id="SSF52833">
    <property type="entry name" value="Thioredoxin-like"/>
    <property type="match status" value="1"/>
</dbReference>
<feature type="domain" description="GST N-terminal" evidence="1">
    <location>
        <begin position="1"/>
        <end position="78"/>
    </location>
</feature>
<dbReference type="PANTHER" id="PTHR43968:SF6">
    <property type="entry name" value="GLUTATHIONE S-TRANSFERASE OMEGA"/>
    <property type="match status" value="1"/>
</dbReference>
<dbReference type="PROSITE" id="PS50405">
    <property type="entry name" value="GST_CTER"/>
    <property type="match status" value="1"/>
</dbReference>
<proteinExistence type="predicted"/>
<dbReference type="Gene3D" id="3.40.30.10">
    <property type="entry name" value="Glutaredoxin"/>
    <property type="match status" value="1"/>
</dbReference>
<dbReference type="CDD" id="cd10424">
    <property type="entry name" value="GST_C_9"/>
    <property type="match status" value="1"/>
</dbReference>
<dbReference type="PROSITE" id="PS50404">
    <property type="entry name" value="GST_NTER"/>
    <property type="match status" value="1"/>
</dbReference>
<dbReference type="InterPro" id="IPR036249">
    <property type="entry name" value="Thioredoxin-like_sf"/>
</dbReference>
<dbReference type="CDD" id="cd00570">
    <property type="entry name" value="GST_N_family"/>
    <property type="match status" value="1"/>
</dbReference>
<dbReference type="STRING" id="83449.BON30_25405"/>
<dbReference type="AlphaFoldDB" id="A0A1L9B884"/>
<keyword evidence="3" id="KW-0808">Transferase</keyword>
<evidence type="ECO:0000313" key="4">
    <source>
        <dbReference type="Proteomes" id="UP000182229"/>
    </source>
</evidence>
<dbReference type="Proteomes" id="UP000182229">
    <property type="component" value="Unassembled WGS sequence"/>
</dbReference>
<dbReference type="GO" id="GO:0005737">
    <property type="term" value="C:cytoplasm"/>
    <property type="evidence" value="ECO:0007669"/>
    <property type="project" value="TreeGrafter"/>
</dbReference>
<dbReference type="SFLD" id="SFLDG00358">
    <property type="entry name" value="Main_(cytGST)"/>
    <property type="match status" value="1"/>
</dbReference>
<dbReference type="InterPro" id="IPR040079">
    <property type="entry name" value="Glutathione_S-Trfase"/>
</dbReference>
<evidence type="ECO:0000259" key="1">
    <source>
        <dbReference type="PROSITE" id="PS50404"/>
    </source>
</evidence>
<dbReference type="InterPro" id="IPR010987">
    <property type="entry name" value="Glutathione-S-Trfase_C-like"/>
</dbReference>
<dbReference type="RefSeq" id="WP_071900954.1">
    <property type="nucleotide sequence ID" value="NZ_MPIN01000006.1"/>
</dbReference>
<dbReference type="InterPro" id="IPR050983">
    <property type="entry name" value="GST_Omega/HSP26"/>
</dbReference>
<reference evidence="3 4" key="2">
    <citation type="submission" date="2016-12" db="EMBL/GenBank/DDBJ databases">
        <title>Draft Genome Sequence of Cystobacter ferrugineus Strain Cbfe23.</title>
        <authorList>
            <person name="Akbar S."/>
            <person name="Dowd S.E."/>
            <person name="Stevens D.C."/>
        </authorList>
    </citation>
    <scope>NUCLEOTIDE SEQUENCE [LARGE SCALE GENOMIC DNA]</scope>
    <source>
        <strain evidence="3 4">Cbfe23</strain>
    </source>
</reference>
<reference evidence="4" key="1">
    <citation type="submission" date="2016-11" db="EMBL/GenBank/DDBJ databases">
        <authorList>
            <person name="Shukria A."/>
            <person name="Stevens D.C."/>
        </authorList>
    </citation>
    <scope>NUCLEOTIDE SEQUENCE [LARGE SCALE GENOMIC DNA]</scope>
    <source>
        <strain evidence="4">Cbfe23</strain>
    </source>
</reference>
<dbReference type="InterPro" id="IPR036282">
    <property type="entry name" value="Glutathione-S-Trfase_C_sf"/>
</dbReference>
<feature type="domain" description="GST C-terminal" evidence="2">
    <location>
        <begin position="83"/>
        <end position="212"/>
    </location>
</feature>
<dbReference type="InterPro" id="IPR004045">
    <property type="entry name" value="Glutathione_S-Trfase_N"/>
</dbReference>
<evidence type="ECO:0000259" key="2">
    <source>
        <dbReference type="PROSITE" id="PS50405"/>
    </source>
</evidence>
<evidence type="ECO:0000313" key="3">
    <source>
        <dbReference type="EMBL" id="OJH38452.1"/>
    </source>
</evidence>
<dbReference type="Gene3D" id="1.20.1050.10">
    <property type="match status" value="1"/>
</dbReference>
<gene>
    <name evidence="3" type="ORF">BON30_25405</name>
</gene>
<dbReference type="SUPFAM" id="SSF47616">
    <property type="entry name" value="GST C-terminal domain-like"/>
    <property type="match status" value="1"/>
</dbReference>